<evidence type="ECO:0000313" key="2">
    <source>
        <dbReference type="EMBL" id="KAK4414015.1"/>
    </source>
</evidence>
<dbReference type="EMBL" id="JACGWO010000012">
    <property type="protein sequence ID" value="KAK4414015.1"/>
    <property type="molecule type" value="Genomic_DNA"/>
</dbReference>
<organism evidence="2 3">
    <name type="scientific">Sesamum alatum</name>
    <dbReference type="NCBI Taxonomy" id="300844"/>
    <lineage>
        <taxon>Eukaryota</taxon>
        <taxon>Viridiplantae</taxon>
        <taxon>Streptophyta</taxon>
        <taxon>Embryophyta</taxon>
        <taxon>Tracheophyta</taxon>
        <taxon>Spermatophyta</taxon>
        <taxon>Magnoliopsida</taxon>
        <taxon>eudicotyledons</taxon>
        <taxon>Gunneridae</taxon>
        <taxon>Pentapetalae</taxon>
        <taxon>asterids</taxon>
        <taxon>lamiids</taxon>
        <taxon>Lamiales</taxon>
        <taxon>Pedaliaceae</taxon>
        <taxon>Sesamum</taxon>
    </lineage>
</organism>
<comment type="caution">
    <text evidence="2">The sequence shown here is derived from an EMBL/GenBank/DDBJ whole genome shotgun (WGS) entry which is preliminary data.</text>
</comment>
<dbReference type="InterPro" id="IPR039204">
    <property type="entry name" value="MRS2-like"/>
</dbReference>
<proteinExistence type="inferred from homology"/>
<protein>
    <submittedName>
        <fullName evidence="2">Magnesium transporter MRS2-1</fullName>
    </submittedName>
</protein>
<dbReference type="Gene3D" id="2.40.128.330">
    <property type="match status" value="1"/>
</dbReference>
<sequence>MAEAISVVHLYSSYNYNTTLMPACRFLIIGNSPLLDRLLFCLFLLPQQTRSSRPPVSNLHRLQLFKCRSLDGDGRAERICISKTRQTARHFLMDTLLDPLSVHPSTILAREKATVVNLEHVRCIITADESEGPALSSRRGNRNFANMLGNTADLDHLPFPLIDLEVALKDACTSLEAETVILEMEAYQHWMILCQR</sequence>
<keyword evidence="3" id="KW-1185">Reference proteome</keyword>
<evidence type="ECO:0000256" key="1">
    <source>
        <dbReference type="ARBA" id="ARBA00007535"/>
    </source>
</evidence>
<gene>
    <name evidence="2" type="ORF">Salat_2814300</name>
</gene>
<dbReference type="GO" id="GO:0015095">
    <property type="term" value="F:magnesium ion transmembrane transporter activity"/>
    <property type="evidence" value="ECO:0007669"/>
    <property type="project" value="TreeGrafter"/>
</dbReference>
<dbReference type="Proteomes" id="UP001293254">
    <property type="component" value="Unassembled WGS sequence"/>
</dbReference>
<accession>A0AAE1XLA7</accession>
<reference evidence="2" key="2">
    <citation type="journal article" date="2024" name="Plant">
        <title>Genomic evolution and insights into agronomic trait innovations of Sesamum species.</title>
        <authorList>
            <person name="Miao H."/>
            <person name="Wang L."/>
            <person name="Qu L."/>
            <person name="Liu H."/>
            <person name="Sun Y."/>
            <person name="Le M."/>
            <person name="Wang Q."/>
            <person name="Wei S."/>
            <person name="Zheng Y."/>
            <person name="Lin W."/>
            <person name="Duan Y."/>
            <person name="Cao H."/>
            <person name="Xiong S."/>
            <person name="Wang X."/>
            <person name="Wei L."/>
            <person name="Li C."/>
            <person name="Ma Q."/>
            <person name="Ju M."/>
            <person name="Zhao R."/>
            <person name="Li G."/>
            <person name="Mu C."/>
            <person name="Tian Q."/>
            <person name="Mei H."/>
            <person name="Zhang T."/>
            <person name="Gao T."/>
            <person name="Zhang H."/>
        </authorList>
    </citation>
    <scope>NUCLEOTIDE SEQUENCE</scope>
    <source>
        <strain evidence="2">3651</strain>
    </source>
</reference>
<evidence type="ECO:0000313" key="3">
    <source>
        <dbReference type="Proteomes" id="UP001293254"/>
    </source>
</evidence>
<reference evidence="2" key="1">
    <citation type="submission" date="2020-06" db="EMBL/GenBank/DDBJ databases">
        <authorList>
            <person name="Li T."/>
            <person name="Hu X."/>
            <person name="Zhang T."/>
            <person name="Song X."/>
            <person name="Zhang H."/>
            <person name="Dai N."/>
            <person name="Sheng W."/>
            <person name="Hou X."/>
            <person name="Wei L."/>
        </authorList>
    </citation>
    <scope>NUCLEOTIDE SEQUENCE</scope>
    <source>
        <strain evidence="2">3651</strain>
        <tissue evidence="2">Leaf</tissue>
    </source>
</reference>
<name>A0AAE1XLA7_9LAMI</name>
<dbReference type="PANTHER" id="PTHR13890:SF10">
    <property type="entry name" value="MAGNESIUM TRANSPORTER MRS2-C"/>
    <property type="match status" value="1"/>
</dbReference>
<dbReference type="PANTHER" id="PTHR13890">
    <property type="entry name" value="RNA SPLICING PROTEIN MRS2, MITOCHONDRIAL"/>
    <property type="match status" value="1"/>
</dbReference>
<comment type="similarity">
    <text evidence="1">Belongs to the CorA metal ion transporter (MIT) (TC 1.A.35.5) family.</text>
</comment>
<dbReference type="AlphaFoldDB" id="A0AAE1XLA7"/>